<dbReference type="PROSITE" id="PS00101">
    <property type="entry name" value="HEXAPEP_TRANSFERASES"/>
    <property type="match status" value="1"/>
</dbReference>
<dbReference type="EC" id="2.3.1.89" evidence="5"/>
<evidence type="ECO:0000256" key="3">
    <source>
        <dbReference type="ARBA" id="ARBA00022737"/>
    </source>
</evidence>
<organism evidence="5 6">
    <name type="scientific">Stieleria varia</name>
    <dbReference type="NCBI Taxonomy" id="2528005"/>
    <lineage>
        <taxon>Bacteria</taxon>
        <taxon>Pseudomonadati</taxon>
        <taxon>Planctomycetota</taxon>
        <taxon>Planctomycetia</taxon>
        <taxon>Pirellulales</taxon>
        <taxon>Pirellulaceae</taxon>
        <taxon>Stieleria</taxon>
    </lineage>
</organism>
<dbReference type="InterPro" id="IPR018357">
    <property type="entry name" value="Hexapep_transf_CS"/>
</dbReference>
<gene>
    <name evidence="5" type="primary">dapH_2</name>
    <name evidence="5" type="ORF">Pla52n_51520</name>
</gene>
<dbReference type="Gene3D" id="2.160.10.10">
    <property type="entry name" value="Hexapeptide repeat proteins"/>
    <property type="match status" value="1"/>
</dbReference>
<dbReference type="GO" id="GO:0005829">
    <property type="term" value="C:cytosol"/>
    <property type="evidence" value="ECO:0007669"/>
    <property type="project" value="TreeGrafter"/>
</dbReference>
<evidence type="ECO:0000256" key="1">
    <source>
        <dbReference type="ARBA" id="ARBA00007274"/>
    </source>
</evidence>
<accession>A0A5C6AHI1</accession>
<dbReference type="InterPro" id="IPR051159">
    <property type="entry name" value="Hexapeptide_acetyltransf"/>
</dbReference>
<keyword evidence="3" id="KW-0677">Repeat</keyword>
<evidence type="ECO:0000256" key="2">
    <source>
        <dbReference type="ARBA" id="ARBA00022679"/>
    </source>
</evidence>
<dbReference type="InterPro" id="IPR001451">
    <property type="entry name" value="Hexapep"/>
</dbReference>
<dbReference type="GO" id="GO:0008374">
    <property type="term" value="F:O-acyltransferase activity"/>
    <property type="evidence" value="ECO:0007669"/>
    <property type="project" value="TreeGrafter"/>
</dbReference>
<keyword evidence="2 5" id="KW-0808">Transferase</keyword>
<dbReference type="RefSeq" id="WP_146522168.1">
    <property type="nucleotide sequence ID" value="NZ_CP151726.1"/>
</dbReference>
<dbReference type="CDD" id="cd04647">
    <property type="entry name" value="LbH_MAT_like"/>
    <property type="match status" value="1"/>
</dbReference>
<comment type="similarity">
    <text evidence="1">Belongs to the transferase hexapeptide repeat family.</text>
</comment>
<protein>
    <submittedName>
        <fullName evidence="5">2,3,4,5-tetrahydropyridine-2,6-dicarboxylate N-acetyltransferase</fullName>
        <ecNumber evidence="5">2.3.1.89</ecNumber>
    </submittedName>
</protein>
<dbReference type="Proteomes" id="UP000320176">
    <property type="component" value="Unassembled WGS sequence"/>
</dbReference>
<comment type="caution">
    <text evidence="5">The sequence shown here is derived from an EMBL/GenBank/DDBJ whole genome shotgun (WGS) entry which is preliminary data.</text>
</comment>
<evidence type="ECO:0000313" key="5">
    <source>
        <dbReference type="EMBL" id="TWT98635.1"/>
    </source>
</evidence>
<dbReference type="PANTHER" id="PTHR23416:SF23">
    <property type="entry name" value="ACETYLTRANSFERASE C18B11.09C-RELATED"/>
    <property type="match status" value="1"/>
</dbReference>
<evidence type="ECO:0000313" key="6">
    <source>
        <dbReference type="Proteomes" id="UP000320176"/>
    </source>
</evidence>
<sequence length="205" mass="22550">MIGRMVQVVNRMRARQVRRYLERNGIDLSHVQCSHRLLVKRESGVPTGETFRIGEHTHLEGRYILGSEGRIVIGSHCSFRTGTHMSSRDLITIGDHVFGAEGIFIADNDNHPVSPLARKEMTCTPPGSVLWKMSDQVACKPVAIEDGVWIGRHAMILKGVRIGQWSIVAAGAVVTKDVPEFSIVAGNPGKVVKTIVNDFELSGED</sequence>
<evidence type="ECO:0000256" key="4">
    <source>
        <dbReference type="ARBA" id="ARBA00023315"/>
    </source>
</evidence>
<name>A0A5C6AHI1_9BACT</name>
<keyword evidence="4 5" id="KW-0012">Acyltransferase</keyword>
<dbReference type="PANTHER" id="PTHR23416">
    <property type="entry name" value="SIALIC ACID SYNTHASE-RELATED"/>
    <property type="match status" value="1"/>
</dbReference>
<dbReference type="GO" id="GO:0047200">
    <property type="term" value="F:tetrahydrodipicolinate N-acetyltransferase activity"/>
    <property type="evidence" value="ECO:0007669"/>
    <property type="project" value="UniProtKB-EC"/>
</dbReference>
<reference evidence="5 6" key="1">
    <citation type="submission" date="2019-02" db="EMBL/GenBank/DDBJ databases">
        <title>Deep-cultivation of Planctomycetes and their phenomic and genomic characterization uncovers novel biology.</title>
        <authorList>
            <person name="Wiegand S."/>
            <person name="Jogler M."/>
            <person name="Boedeker C."/>
            <person name="Pinto D."/>
            <person name="Vollmers J."/>
            <person name="Rivas-Marin E."/>
            <person name="Kohn T."/>
            <person name="Peeters S.H."/>
            <person name="Heuer A."/>
            <person name="Rast P."/>
            <person name="Oberbeckmann S."/>
            <person name="Bunk B."/>
            <person name="Jeske O."/>
            <person name="Meyerdierks A."/>
            <person name="Storesund J.E."/>
            <person name="Kallscheuer N."/>
            <person name="Luecker S."/>
            <person name="Lage O.M."/>
            <person name="Pohl T."/>
            <person name="Merkel B.J."/>
            <person name="Hornburger P."/>
            <person name="Mueller R.-W."/>
            <person name="Bruemmer F."/>
            <person name="Labrenz M."/>
            <person name="Spormann A.M."/>
            <person name="Op Den Camp H."/>
            <person name="Overmann J."/>
            <person name="Amann R."/>
            <person name="Jetten M.S.M."/>
            <person name="Mascher T."/>
            <person name="Medema M.H."/>
            <person name="Devos D.P."/>
            <person name="Kaster A.-K."/>
            <person name="Ovreas L."/>
            <person name="Rohde M."/>
            <person name="Galperin M.Y."/>
            <person name="Jogler C."/>
        </authorList>
    </citation>
    <scope>NUCLEOTIDE SEQUENCE [LARGE SCALE GENOMIC DNA]</scope>
    <source>
        <strain evidence="5 6">Pla52n</strain>
    </source>
</reference>
<keyword evidence="6" id="KW-1185">Reference proteome</keyword>
<dbReference type="InterPro" id="IPR011004">
    <property type="entry name" value="Trimer_LpxA-like_sf"/>
</dbReference>
<dbReference type="SUPFAM" id="SSF51161">
    <property type="entry name" value="Trimeric LpxA-like enzymes"/>
    <property type="match status" value="1"/>
</dbReference>
<dbReference type="OrthoDB" id="285017at2"/>
<dbReference type="Pfam" id="PF00132">
    <property type="entry name" value="Hexapep"/>
    <property type="match status" value="1"/>
</dbReference>
<proteinExistence type="inferred from homology"/>
<dbReference type="AlphaFoldDB" id="A0A5C6AHI1"/>
<dbReference type="EMBL" id="SJPN01000006">
    <property type="protein sequence ID" value="TWT98635.1"/>
    <property type="molecule type" value="Genomic_DNA"/>
</dbReference>